<keyword evidence="2" id="KW-1185">Reference proteome</keyword>
<evidence type="ECO:0000313" key="2">
    <source>
        <dbReference type="Proteomes" id="UP001162164"/>
    </source>
</evidence>
<reference evidence="1" key="1">
    <citation type="journal article" date="2023" name="Insect Mol. Biol.">
        <title>Genome sequencing provides insights into the evolution of gene families encoding plant cell wall-degrading enzymes in longhorned beetles.</title>
        <authorList>
            <person name="Shin N.R."/>
            <person name="Okamura Y."/>
            <person name="Kirsch R."/>
            <person name="Pauchet Y."/>
        </authorList>
    </citation>
    <scope>NUCLEOTIDE SEQUENCE</scope>
    <source>
        <strain evidence="1">MMC_N1</strain>
    </source>
</reference>
<organism evidence="1 2">
    <name type="scientific">Molorchus minor</name>
    <dbReference type="NCBI Taxonomy" id="1323400"/>
    <lineage>
        <taxon>Eukaryota</taxon>
        <taxon>Metazoa</taxon>
        <taxon>Ecdysozoa</taxon>
        <taxon>Arthropoda</taxon>
        <taxon>Hexapoda</taxon>
        <taxon>Insecta</taxon>
        <taxon>Pterygota</taxon>
        <taxon>Neoptera</taxon>
        <taxon>Endopterygota</taxon>
        <taxon>Coleoptera</taxon>
        <taxon>Polyphaga</taxon>
        <taxon>Cucujiformia</taxon>
        <taxon>Chrysomeloidea</taxon>
        <taxon>Cerambycidae</taxon>
        <taxon>Lamiinae</taxon>
        <taxon>Monochamini</taxon>
        <taxon>Molorchus</taxon>
    </lineage>
</organism>
<evidence type="ECO:0000313" key="1">
    <source>
        <dbReference type="EMBL" id="KAJ8977766.1"/>
    </source>
</evidence>
<protein>
    <recommendedName>
        <fullName evidence="3">Single-stranded DNA-binding protein</fullName>
    </recommendedName>
</protein>
<comment type="caution">
    <text evidence="1">The sequence shown here is derived from an EMBL/GenBank/DDBJ whole genome shotgun (WGS) entry which is preliminary data.</text>
</comment>
<evidence type="ECO:0008006" key="3">
    <source>
        <dbReference type="Google" id="ProtNLM"/>
    </source>
</evidence>
<proteinExistence type="predicted"/>
<dbReference type="Proteomes" id="UP001162164">
    <property type="component" value="Unassembled WGS sequence"/>
</dbReference>
<accession>A0ABQ9JHU0</accession>
<name>A0ABQ9JHU0_9CUCU</name>
<sequence length="83" mass="9420">MISSKFFRSHSLTQTAKRNILLHVSRNSSSTSTQQEPPRIEKTINTVTLLGRVGADPQKKGTEDHPIAVFFLSHTFKLSLRIW</sequence>
<dbReference type="EMBL" id="JAPWTJ010000511">
    <property type="protein sequence ID" value="KAJ8977766.1"/>
    <property type="molecule type" value="Genomic_DNA"/>
</dbReference>
<gene>
    <name evidence="1" type="ORF">NQ317_001676</name>
</gene>